<reference evidence="10 11" key="1">
    <citation type="submission" date="2020-03" db="EMBL/GenBank/DDBJ databases">
        <title>Isolation and identification of active actinomycetes.</title>
        <authorList>
            <person name="Sun X."/>
        </authorList>
    </citation>
    <scope>NUCLEOTIDE SEQUENCE [LARGE SCALE GENOMIC DNA]</scope>
    <source>
        <strain evidence="10 11">NEAU-D13</strain>
    </source>
</reference>
<dbReference type="InterPro" id="IPR036259">
    <property type="entry name" value="MFS_trans_sf"/>
</dbReference>
<feature type="transmembrane region" description="Helical" evidence="8">
    <location>
        <begin position="189"/>
        <end position="207"/>
    </location>
</feature>
<evidence type="ECO:0000256" key="8">
    <source>
        <dbReference type="SAM" id="Phobius"/>
    </source>
</evidence>
<feature type="transmembrane region" description="Helical" evidence="8">
    <location>
        <begin position="35"/>
        <end position="56"/>
    </location>
</feature>
<keyword evidence="4 8" id="KW-0812">Transmembrane</keyword>
<evidence type="ECO:0000259" key="9">
    <source>
        <dbReference type="PROSITE" id="PS50850"/>
    </source>
</evidence>
<keyword evidence="2" id="KW-0813">Transport</keyword>
<dbReference type="AlphaFoldDB" id="A0A7C9VYP9"/>
<keyword evidence="6 8" id="KW-0472">Membrane</keyword>
<feature type="transmembrane region" description="Helical" evidence="8">
    <location>
        <begin position="324"/>
        <end position="352"/>
    </location>
</feature>
<dbReference type="InterPro" id="IPR020846">
    <property type="entry name" value="MFS_dom"/>
</dbReference>
<dbReference type="GO" id="GO:0005886">
    <property type="term" value="C:plasma membrane"/>
    <property type="evidence" value="ECO:0007669"/>
    <property type="project" value="UniProtKB-SubCell"/>
</dbReference>
<comment type="caution">
    <text evidence="10">The sequence shown here is derived from an EMBL/GenBank/DDBJ whole genome shotgun (WGS) entry which is preliminary data.</text>
</comment>
<evidence type="ECO:0000256" key="2">
    <source>
        <dbReference type="ARBA" id="ARBA00022448"/>
    </source>
</evidence>
<dbReference type="InterPro" id="IPR011701">
    <property type="entry name" value="MFS"/>
</dbReference>
<feature type="transmembrane region" description="Helical" evidence="8">
    <location>
        <begin position="131"/>
        <end position="154"/>
    </location>
</feature>
<feature type="transmembrane region" description="Helical" evidence="8">
    <location>
        <begin position="399"/>
        <end position="420"/>
    </location>
</feature>
<feature type="transmembrane region" description="Helical" evidence="8">
    <location>
        <begin position="258"/>
        <end position="279"/>
    </location>
</feature>
<dbReference type="Gene3D" id="1.20.1720.10">
    <property type="entry name" value="Multidrug resistance protein D"/>
    <property type="match status" value="1"/>
</dbReference>
<name>A0A7C9VYP9_9PSEU</name>
<dbReference type="PANTHER" id="PTHR42718:SF46">
    <property type="entry name" value="BLR6921 PROTEIN"/>
    <property type="match status" value="1"/>
</dbReference>
<feature type="transmembrane region" description="Helical" evidence="8">
    <location>
        <begin position="291"/>
        <end position="312"/>
    </location>
</feature>
<proteinExistence type="predicted"/>
<feature type="transmembrane region" description="Helical" evidence="8">
    <location>
        <begin position="219"/>
        <end position="237"/>
    </location>
</feature>
<evidence type="ECO:0000256" key="7">
    <source>
        <dbReference type="SAM" id="MobiDB-lite"/>
    </source>
</evidence>
<sequence length="446" mass="46109">MKILPLALAQFIASYAATNMNVAISTIAHDLGTTITGVQTTITLFTLVMAALMVPGSKLTDIWGRRRCFVLGLTVYGAGALLAALAPGPGLLLVGYALLEGTGSALMIPPIYILVTALAEDSTARAKGFGVVSGAGGLGAAAGPLLGGLITSAFSWRASFAVQVLVVAAIILMARNLPKTTPAGNRFDGIGAVLSGAGLFLVVLGVLRTNVNGWQATTWAFIGTGAVVLALFGFHISRAKNPLCEPKLFKDRTSNLGLGTQLVQWLVLQGTFFVLSVHLQQEQHLSAIETGLALLPATIGMLVTSALAGRFAKRHAQRTLIRVGFLLTIAGTLQQPVGLFLLGAGIGIMLTASVNVVQSRWPDAEQADVSGVSRAVSNLGSSFGTALVGSVLTGAGHPYRAALTLLVLFSVTGLVLALFIRSDGEPRRESPSAPRPAPTDQEPSAG</sequence>
<comment type="subcellular location">
    <subcellularLocation>
        <location evidence="1">Cell membrane</location>
        <topology evidence="1">Multi-pass membrane protein</topology>
    </subcellularLocation>
</comment>
<evidence type="ECO:0000256" key="6">
    <source>
        <dbReference type="ARBA" id="ARBA00023136"/>
    </source>
</evidence>
<feature type="transmembrane region" description="Helical" evidence="8">
    <location>
        <begin position="68"/>
        <end position="87"/>
    </location>
</feature>
<dbReference type="EMBL" id="JAAMPJ010000021">
    <property type="protein sequence ID" value="NGY66352.1"/>
    <property type="molecule type" value="Genomic_DNA"/>
</dbReference>
<feature type="region of interest" description="Disordered" evidence="7">
    <location>
        <begin position="424"/>
        <end position="446"/>
    </location>
</feature>
<dbReference type="Proteomes" id="UP000481360">
    <property type="component" value="Unassembled WGS sequence"/>
</dbReference>
<evidence type="ECO:0000256" key="5">
    <source>
        <dbReference type="ARBA" id="ARBA00022989"/>
    </source>
</evidence>
<feature type="domain" description="Major facilitator superfamily (MFS) profile" evidence="9">
    <location>
        <begin position="2"/>
        <end position="425"/>
    </location>
</feature>
<evidence type="ECO:0000313" key="11">
    <source>
        <dbReference type="Proteomes" id="UP000481360"/>
    </source>
</evidence>
<gene>
    <name evidence="10" type="ORF">G7043_46440</name>
</gene>
<keyword evidence="3" id="KW-1003">Cell membrane</keyword>
<evidence type="ECO:0000256" key="1">
    <source>
        <dbReference type="ARBA" id="ARBA00004651"/>
    </source>
</evidence>
<dbReference type="Pfam" id="PF07690">
    <property type="entry name" value="MFS_1"/>
    <property type="match status" value="2"/>
</dbReference>
<organism evidence="10 11">
    <name type="scientific">Lentzea alba</name>
    <dbReference type="NCBI Taxonomy" id="2714351"/>
    <lineage>
        <taxon>Bacteria</taxon>
        <taxon>Bacillati</taxon>
        <taxon>Actinomycetota</taxon>
        <taxon>Actinomycetes</taxon>
        <taxon>Pseudonocardiales</taxon>
        <taxon>Pseudonocardiaceae</taxon>
        <taxon>Lentzea</taxon>
    </lineage>
</organism>
<accession>A0A7C9VYP9</accession>
<keyword evidence="5 8" id="KW-1133">Transmembrane helix</keyword>
<keyword evidence="11" id="KW-1185">Reference proteome</keyword>
<dbReference type="Gene3D" id="1.20.1250.20">
    <property type="entry name" value="MFS general substrate transporter like domains"/>
    <property type="match status" value="1"/>
</dbReference>
<dbReference type="PROSITE" id="PS50850">
    <property type="entry name" value="MFS"/>
    <property type="match status" value="1"/>
</dbReference>
<dbReference type="PANTHER" id="PTHR42718">
    <property type="entry name" value="MAJOR FACILITATOR SUPERFAMILY MULTIDRUG TRANSPORTER MFSC"/>
    <property type="match status" value="1"/>
</dbReference>
<dbReference type="SUPFAM" id="SSF103473">
    <property type="entry name" value="MFS general substrate transporter"/>
    <property type="match status" value="1"/>
</dbReference>
<dbReference type="GO" id="GO:0022857">
    <property type="term" value="F:transmembrane transporter activity"/>
    <property type="evidence" value="ECO:0007669"/>
    <property type="project" value="InterPro"/>
</dbReference>
<dbReference type="PRINTS" id="PR01036">
    <property type="entry name" value="TCRTETB"/>
</dbReference>
<feature type="transmembrane region" description="Helical" evidence="8">
    <location>
        <begin position="93"/>
        <end position="119"/>
    </location>
</feature>
<evidence type="ECO:0000313" key="10">
    <source>
        <dbReference type="EMBL" id="NGY66352.1"/>
    </source>
</evidence>
<protein>
    <submittedName>
        <fullName evidence="10">MFS transporter</fullName>
    </submittedName>
</protein>
<dbReference type="RefSeq" id="WP_166056012.1">
    <property type="nucleotide sequence ID" value="NZ_JAAMPJ010000021.1"/>
</dbReference>
<evidence type="ECO:0000256" key="3">
    <source>
        <dbReference type="ARBA" id="ARBA00022475"/>
    </source>
</evidence>
<feature type="transmembrane region" description="Helical" evidence="8">
    <location>
        <begin position="160"/>
        <end position="177"/>
    </location>
</feature>
<evidence type="ECO:0000256" key="4">
    <source>
        <dbReference type="ARBA" id="ARBA00022692"/>
    </source>
</evidence>